<reference evidence="1 2" key="1">
    <citation type="journal article" date="2006" name="Science">
        <title>The genome of black cottonwood, Populus trichocarpa (Torr. &amp; Gray).</title>
        <authorList>
            <person name="Tuskan G.A."/>
            <person name="Difazio S."/>
            <person name="Jansson S."/>
            <person name="Bohlmann J."/>
            <person name="Grigoriev I."/>
            <person name="Hellsten U."/>
            <person name="Putnam N."/>
            <person name="Ralph S."/>
            <person name="Rombauts S."/>
            <person name="Salamov A."/>
            <person name="Schein J."/>
            <person name="Sterck L."/>
            <person name="Aerts A."/>
            <person name="Bhalerao R.R."/>
            <person name="Bhalerao R.P."/>
            <person name="Blaudez D."/>
            <person name="Boerjan W."/>
            <person name="Brun A."/>
            <person name="Brunner A."/>
            <person name="Busov V."/>
            <person name="Campbell M."/>
            <person name="Carlson J."/>
            <person name="Chalot M."/>
            <person name="Chapman J."/>
            <person name="Chen G.L."/>
            <person name="Cooper D."/>
            <person name="Coutinho P.M."/>
            <person name="Couturier J."/>
            <person name="Covert S."/>
            <person name="Cronk Q."/>
            <person name="Cunningham R."/>
            <person name="Davis J."/>
            <person name="Degroeve S."/>
            <person name="Dejardin A."/>
            <person name="Depamphilis C."/>
            <person name="Detter J."/>
            <person name="Dirks B."/>
            <person name="Dubchak I."/>
            <person name="Duplessis S."/>
            <person name="Ehlting J."/>
            <person name="Ellis B."/>
            <person name="Gendler K."/>
            <person name="Goodstein D."/>
            <person name="Gribskov M."/>
            <person name="Grimwood J."/>
            <person name="Groover A."/>
            <person name="Gunter L."/>
            <person name="Hamberger B."/>
            <person name="Heinze B."/>
            <person name="Helariutta Y."/>
            <person name="Henrissat B."/>
            <person name="Holligan D."/>
            <person name="Holt R."/>
            <person name="Huang W."/>
            <person name="Islam-Faridi N."/>
            <person name="Jones S."/>
            <person name="Jones-Rhoades M."/>
            <person name="Jorgensen R."/>
            <person name="Joshi C."/>
            <person name="Kangasjarvi J."/>
            <person name="Karlsson J."/>
            <person name="Kelleher C."/>
            <person name="Kirkpatrick R."/>
            <person name="Kirst M."/>
            <person name="Kohler A."/>
            <person name="Kalluri U."/>
            <person name="Larimer F."/>
            <person name="Leebens-Mack J."/>
            <person name="Leple J.C."/>
            <person name="Locascio P."/>
            <person name="Lou Y."/>
            <person name="Lucas S."/>
            <person name="Martin F."/>
            <person name="Montanini B."/>
            <person name="Napoli C."/>
            <person name="Nelson D.R."/>
            <person name="Nelson C."/>
            <person name="Nieminen K."/>
            <person name="Nilsson O."/>
            <person name="Pereda V."/>
            <person name="Peter G."/>
            <person name="Philippe R."/>
            <person name="Pilate G."/>
            <person name="Poliakov A."/>
            <person name="Razumovskaya J."/>
            <person name="Richardson P."/>
            <person name="Rinaldi C."/>
            <person name="Ritland K."/>
            <person name="Rouze P."/>
            <person name="Ryaboy D."/>
            <person name="Schmutz J."/>
            <person name="Schrader J."/>
            <person name="Segerman B."/>
            <person name="Shin H."/>
            <person name="Siddiqui A."/>
            <person name="Sterky F."/>
            <person name="Terry A."/>
            <person name="Tsai C.J."/>
            <person name="Uberbacher E."/>
            <person name="Unneberg P."/>
            <person name="Vahala J."/>
            <person name="Wall K."/>
            <person name="Wessler S."/>
            <person name="Yang G."/>
            <person name="Yin T."/>
            <person name="Douglas C."/>
            <person name="Marra M."/>
            <person name="Sandberg G."/>
            <person name="Van de Peer Y."/>
            <person name="Rokhsar D."/>
        </authorList>
    </citation>
    <scope>NUCLEOTIDE SEQUENCE [LARGE SCALE GENOMIC DNA]</scope>
    <source>
        <strain evidence="2">cv. Nisqually</strain>
    </source>
</reference>
<dbReference type="Proteomes" id="UP000006729">
    <property type="component" value="Chromosome 10"/>
</dbReference>
<name>A0A2K1YV37_POPTR</name>
<organism evidence="1 2">
    <name type="scientific">Populus trichocarpa</name>
    <name type="common">Western balsam poplar</name>
    <name type="synonym">Populus balsamifera subsp. trichocarpa</name>
    <dbReference type="NCBI Taxonomy" id="3694"/>
    <lineage>
        <taxon>Eukaryota</taxon>
        <taxon>Viridiplantae</taxon>
        <taxon>Streptophyta</taxon>
        <taxon>Embryophyta</taxon>
        <taxon>Tracheophyta</taxon>
        <taxon>Spermatophyta</taxon>
        <taxon>Magnoliopsida</taxon>
        <taxon>eudicotyledons</taxon>
        <taxon>Gunneridae</taxon>
        <taxon>Pentapetalae</taxon>
        <taxon>rosids</taxon>
        <taxon>fabids</taxon>
        <taxon>Malpighiales</taxon>
        <taxon>Salicaceae</taxon>
        <taxon>Saliceae</taxon>
        <taxon>Populus</taxon>
    </lineage>
</organism>
<evidence type="ECO:0000313" key="2">
    <source>
        <dbReference type="Proteomes" id="UP000006729"/>
    </source>
</evidence>
<keyword evidence="2" id="KW-1185">Reference proteome</keyword>
<dbReference type="EMBL" id="CM009299">
    <property type="protein sequence ID" value="PNT16902.1"/>
    <property type="molecule type" value="Genomic_DNA"/>
</dbReference>
<dbReference type="AlphaFoldDB" id="A0A2K1YV37"/>
<dbReference type="InParanoid" id="A0A2K1YV37"/>
<accession>A0A2K1YV37</accession>
<proteinExistence type="predicted"/>
<evidence type="ECO:0000313" key="1">
    <source>
        <dbReference type="EMBL" id="PNT16902.1"/>
    </source>
</evidence>
<protein>
    <submittedName>
        <fullName evidence="1">Uncharacterized protein</fullName>
    </submittedName>
</protein>
<sequence length="78" mass="8902">MIFCGITRFKATTHVITSSHSISSAICGITIFNNDEISRHFEEVIELIFFHFSCFLLLLVNRKSGSWYQGIVSSFKPK</sequence>
<gene>
    <name evidence="1" type="ORF">POPTR_010G164000</name>
</gene>